<dbReference type="GO" id="GO:0005634">
    <property type="term" value="C:nucleus"/>
    <property type="evidence" value="ECO:0007669"/>
    <property type="project" value="UniProtKB-SubCell"/>
</dbReference>
<dbReference type="GO" id="GO:0008270">
    <property type="term" value="F:zinc ion binding"/>
    <property type="evidence" value="ECO:0007669"/>
    <property type="project" value="UniProtKB-KW"/>
</dbReference>
<evidence type="ECO:0000256" key="3">
    <source>
        <dbReference type="ARBA" id="ARBA00022771"/>
    </source>
</evidence>
<dbReference type="InterPro" id="IPR012337">
    <property type="entry name" value="RNaseH-like_sf"/>
</dbReference>
<dbReference type="SUPFAM" id="SSF53098">
    <property type="entry name" value="Ribonuclease H-like"/>
    <property type="match status" value="1"/>
</dbReference>
<evidence type="ECO:0000259" key="6">
    <source>
        <dbReference type="Pfam" id="PF05699"/>
    </source>
</evidence>
<keyword evidence="2" id="KW-0479">Metal-binding</keyword>
<evidence type="ECO:0000313" key="7">
    <source>
        <dbReference type="EMBL" id="KHN01532.1"/>
    </source>
</evidence>
<keyword evidence="5" id="KW-0539">Nucleus</keyword>
<accession>A0A0B2P1F8</accession>
<dbReference type="InterPro" id="IPR052035">
    <property type="entry name" value="ZnF_BED_domain_contain"/>
</dbReference>
<keyword evidence="3" id="KW-0863">Zinc-finger</keyword>
<sequence>MLAHSKTCYNAEQVSTSTTENVEGHVSSSPSLVKFDQERCHRELVKMLIVMELPFRLVEHKAFIKFSSILQPRFNVTSHAILTHDILTLWDIEKIKLKNFLSQHCQRVCLTTDAWTSNQNLSYIDVLAIPVITVASESTFNSGGRVLDPYHNSLTPKMVEALICTQDWLNGAPSLVFTNEVFEEIKKFEEEMFSSQDIAYAASLVLDEE</sequence>
<comment type="subcellular location">
    <subcellularLocation>
        <location evidence="1">Nucleus</location>
    </subcellularLocation>
</comment>
<evidence type="ECO:0000256" key="1">
    <source>
        <dbReference type="ARBA" id="ARBA00004123"/>
    </source>
</evidence>
<proteinExistence type="predicted"/>
<feature type="domain" description="HAT C-terminal dimerisation" evidence="6">
    <location>
        <begin position="123"/>
        <end position="169"/>
    </location>
</feature>
<dbReference type="AlphaFoldDB" id="A0A0B2P1F8"/>
<name>A0A0B2P1F8_GLYSO</name>
<evidence type="ECO:0000256" key="4">
    <source>
        <dbReference type="ARBA" id="ARBA00022833"/>
    </source>
</evidence>
<dbReference type="GO" id="GO:0046983">
    <property type="term" value="F:protein dimerization activity"/>
    <property type="evidence" value="ECO:0007669"/>
    <property type="project" value="InterPro"/>
</dbReference>
<keyword evidence="4" id="KW-0862">Zinc</keyword>
<dbReference type="PANTHER" id="PTHR46481">
    <property type="entry name" value="ZINC FINGER BED DOMAIN-CONTAINING PROTEIN 4"/>
    <property type="match status" value="1"/>
</dbReference>
<dbReference type="Pfam" id="PF05699">
    <property type="entry name" value="Dimer_Tnp_hAT"/>
    <property type="match status" value="1"/>
</dbReference>
<protein>
    <submittedName>
        <fullName evidence="7">Putative AC transposase</fullName>
    </submittedName>
</protein>
<gene>
    <name evidence="7" type="ORF">glysoja_041209</name>
</gene>
<dbReference type="InterPro" id="IPR008906">
    <property type="entry name" value="HATC_C_dom"/>
</dbReference>
<dbReference type="Proteomes" id="UP000053555">
    <property type="component" value="Unassembled WGS sequence"/>
</dbReference>
<dbReference type="EMBL" id="KN670962">
    <property type="protein sequence ID" value="KHN01532.1"/>
    <property type="molecule type" value="Genomic_DNA"/>
</dbReference>
<evidence type="ECO:0000256" key="2">
    <source>
        <dbReference type="ARBA" id="ARBA00022723"/>
    </source>
</evidence>
<organism evidence="7">
    <name type="scientific">Glycine soja</name>
    <name type="common">Wild soybean</name>
    <dbReference type="NCBI Taxonomy" id="3848"/>
    <lineage>
        <taxon>Eukaryota</taxon>
        <taxon>Viridiplantae</taxon>
        <taxon>Streptophyta</taxon>
        <taxon>Embryophyta</taxon>
        <taxon>Tracheophyta</taxon>
        <taxon>Spermatophyta</taxon>
        <taxon>Magnoliopsida</taxon>
        <taxon>eudicotyledons</taxon>
        <taxon>Gunneridae</taxon>
        <taxon>Pentapetalae</taxon>
        <taxon>rosids</taxon>
        <taxon>fabids</taxon>
        <taxon>Fabales</taxon>
        <taxon>Fabaceae</taxon>
        <taxon>Papilionoideae</taxon>
        <taxon>50 kb inversion clade</taxon>
        <taxon>NPAAA clade</taxon>
        <taxon>indigoferoid/millettioid clade</taxon>
        <taxon>Phaseoleae</taxon>
        <taxon>Glycine</taxon>
        <taxon>Glycine subgen. Soja</taxon>
    </lineage>
</organism>
<reference evidence="7" key="1">
    <citation type="submission" date="2014-07" db="EMBL/GenBank/DDBJ databases">
        <title>Identification of a novel salt tolerance gene in wild soybean by whole-genome sequencing.</title>
        <authorList>
            <person name="Lam H.-M."/>
            <person name="Qi X."/>
            <person name="Li M.-W."/>
            <person name="Liu X."/>
            <person name="Xie M."/>
            <person name="Ni M."/>
            <person name="Xu X."/>
        </authorList>
    </citation>
    <scope>NUCLEOTIDE SEQUENCE [LARGE SCALE GENOMIC DNA]</scope>
    <source>
        <tissue evidence="7">Root</tissue>
    </source>
</reference>
<evidence type="ECO:0000256" key="5">
    <source>
        <dbReference type="ARBA" id="ARBA00023242"/>
    </source>
</evidence>
<dbReference type="PANTHER" id="PTHR46481:SF10">
    <property type="entry name" value="ZINC FINGER BED DOMAIN-CONTAINING PROTEIN 39"/>
    <property type="match status" value="1"/>
</dbReference>